<feature type="domain" description="Acyl-CoA dehydrogenase/oxidase C-terminal" evidence="7">
    <location>
        <begin position="294"/>
        <end position="460"/>
    </location>
</feature>
<evidence type="ECO:0000256" key="5">
    <source>
        <dbReference type="ARBA" id="ARBA00023002"/>
    </source>
</evidence>
<proteinExistence type="inferred from homology"/>
<evidence type="ECO:0000313" key="10">
    <source>
        <dbReference type="EMBL" id="ABI67722.1"/>
    </source>
</evidence>
<dbReference type="InterPro" id="IPR036250">
    <property type="entry name" value="AcylCo_DH-like_C"/>
</dbReference>
<dbReference type="InterPro" id="IPR025878">
    <property type="entry name" value="Acyl-CoA_dh-like_C_dom"/>
</dbReference>
<feature type="domain" description="Acyl-CoA oxidase/dehydrogenase middle" evidence="8">
    <location>
        <begin position="165"/>
        <end position="240"/>
    </location>
</feature>
<dbReference type="SMR" id="Q0AZY2"/>
<dbReference type="OrthoDB" id="9802447at2"/>
<dbReference type="Pfam" id="PF02770">
    <property type="entry name" value="Acyl-CoA_dh_M"/>
    <property type="match status" value="1"/>
</dbReference>
<dbReference type="HOGENOM" id="CLU_018204_12_2_9"/>
<dbReference type="InterPro" id="IPR052166">
    <property type="entry name" value="Diverse_Acyl-CoA_DH"/>
</dbReference>
<dbReference type="SUPFAM" id="SSF56645">
    <property type="entry name" value="Acyl-CoA dehydrogenase NM domain-like"/>
    <property type="match status" value="1"/>
</dbReference>
<dbReference type="Proteomes" id="UP000001968">
    <property type="component" value="Chromosome"/>
</dbReference>
<comment type="cofactor">
    <cofactor evidence="1 6">
        <name>FAD</name>
        <dbReference type="ChEBI" id="CHEBI:57692"/>
    </cofactor>
</comment>
<dbReference type="SUPFAM" id="SSF47203">
    <property type="entry name" value="Acyl-CoA dehydrogenase C-terminal domain-like"/>
    <property type="match status" value="1"/>
</dbReference>
<dbReference type="GO" id="GO:0050660">
    <property type="term" value="F:flavin adenine dinucleotide binding"/>
    <property type="evidence" value="ECO:0007669"/>
    <property type="project" value="InterPro"/>
</dbReference>
<feature type="domain" description="Acetyl-CoA dehydrogenase-like C-terminal" evidence="9">
    <location>
        <begin position="476"/>
        <end position="604"/>
    </location>
</feature>
<evidence type="ECO:0000313" key="11">
    <source>
        <dbReference type="Proteomes" id="UP000001968"/>
    </source>
</evidence>
<keyword evidence="3 6" id="KW-0285">Flavoprotein</keyword>
<evidence type="ECO:0000259" key="9">
    <source>
        <dbReference type="Pfam" id="PF12806"/>
    </source>
</evidence>
<evidence type="ECO:0000256" key="1">
    <source>
        <dbReference type="ARBA" id="ARBA00001974"/>
    </source>
</evidence>
<dbReference type="InterPro" id="IPR009075">
    <property type="entry name" value="AcylCo_DH/oxidase_C"/>
</dbReference>
<keyword evidence="5 6" id="KW-0560">Oxidoreductase</keyword>
<dbReference type="KEGG" id="swo:Swol_0384"/>
<dbReference type="eggNOG" id="COG1960">
    <property type="taxonomic scope" value="Bacteria"/>
</dbReference>
<dbReference type="InterPro" id="IPR037069">
    <property type="entry name" value="AcylCoA_DH/ox_N_sf"/>
</dbReference>
<dbReference type="Pfam" id="PF00441">
    <property type="entry name" value="Acyl-CoA_dh_1"/>
    <property type="match status" value="1"/>
</dbReference>
<dbReference type="STRING" id="335541.Swol_0384"/>
<dbReference type="Gene3D" id="1.20.140.10">
    <property type="entry name" value="Butyryl-CoA Dehydrogenase, subunit A, domain 3"/>
    <property type="match status" value="1"/>
</dbReference>
<evidence type="ECO:0000256" key="4">
    <source>
        <dbReference type="ARBA" id="ARBA00022827"/>
    </source>
</evidence>
<dbReference type="Gene3D" id="1.10.540.10">
    <property type="entry name" value="Acyl-CoA dehydrogenase/oxidase, N-terminal domain"/>
    <property type="match status" value="1"/>
</dbReference>
<sequence length="612" mass="68239">MAANFAINNIRDFEFIIGEWLPTEGVFNYPQFADYYSKDDIKPVLGPILKMCKEVIEPTNDDGENNPIKFENGKVTTPPSFGPLFHQLQSEGWGTSNIDKSPDAMVMPEMLHMAVWELIGAANPTFMPYVLLTTGAADLIQSFGDEKLKQMFLPKMMDGTWSGTMCLTEPSAGSDVGDILSKAYPTDDPRIFKIKGNKIFITAGDNDFTENIIHLYLARIEGARPGTGGISLFVVPKYWVNEDGSLSDNDFQTTGVEHKMGQAGSVTAALAAGENDGCRGWLLGNDPREHEGKGQGMAQMFQMMNLARMETGHMALSCIINAFCNARDNAKERVQGRLLTNPKAGRVAIINHEDIKRTLLMGKAHIEAMRAMLYRVYLAFDQRERDPDPEVRKAASDLIEITTPLCKAYPSDEGWWLISEAIQSYGGYGYCEEYPVAQIARDMKIYSIWEGTNYIQSMDLVGRKMQMKGGSLFGAWVKEMVDFCEANKGNAALSKEFAILDKALKAYQEMLKVYAGYAKTNFSLVPLYSRRVLTITSQLYCGRQILDQAVLADKKAKEVGADHYDYNFYIGKVASAKYYLHNVVPNVWSVCEIIADGDSSALEVPLEAFEYM</sequence>
<keyword evidence="4 6" id="KW-0274">FAD</keyword>
<accession>Q0AZY2</accession>
<protein>
    <recommendedName>
        <fullName evidence="12">Acyl-CoA dehydrogenase</fullName>
    </recommendedName>
</protein>
<dbReference type="PANTHER" id="PTHR42803">
    <property type="entry name" value="ACYL-COA DEHYDROGENASE"/>
    <property type="match status" value="1"/>
</dbReference>
<name>Q0AZY2_SYNWW</name>
<reference evidence="11" key="1">
    <citation type="journal article" date="2010" name="Environ. Microbiol.">
        <title>The genome of Syntrophomonas wolfei: new insights into syntrophic metabolism and biohydrogen production.</title>
        <authorList>
            <person name="Sieber J.R."/>
            <person name="Sims D.R."/>
            <person name="Han C."/>
            <person name="Kim E."/>
            <person name="Lykidis A."/>
            <person name="Lapidus A.L."/>
            <person name="McDonnald E."/>
            <person name="Rohlin L."/>
            <person name="Culley D.E."/>
            <person name="Gunsalus R."/>
            <person name="McInerney M.J."/>
        </authorList>
    </citation>
    <scope>NUCLEOTIDE SEQUENCE [LARGE SCALE GENOMIC DNA]</scope>
    <source>
        <strain evidence="11">DSM 2245B / Goettingen</strain>
    </source>
</reference>
<dbReference type="InterPro" id="IPR006091">
    <property type="entry name" value="Acyl-CoA_Oxase/DH_mid-dom"/>
</dbReference>
<evidence type="ECO:0000259" key="8">
    <source>
        <dbReference type="Pfam" id="PF02770"/>
    </source>
</evidence>
<dbReference type="AlphaFoldDB" id="Q0AZY2"/>
<evidence type="ECO:0000256" key="3">
    <source>
        <dbReference type="ARBA" id="ARBA00022630"/>
    </source>
</evidence>
<dbReference type="Pfam" id="PF12806">
    <property type="entry name" value="Acyl-CoA_dh_C"/>
    <property type="match status" value="1"/>
</dbReference>
<evidence type="ECO:0000256" key="6">
    <source>
        <dbReference type="RuleBase" id="RU362125"/>
    </source>
</evidence>
<dbReference type="PANTHER" id="PTHR42803:SF1">
    <property type="entry name" value="BROAD-SPECIFICITY LINEAR ACYL-COA DEHYDROGENASE FADE5"/>
    <property type="match status" value="1"/>
</dbReference>
<keyword evidence="11" id="KW-1185">Reference proteome</keyword>
<evidence type="ECO:0000259" key="7">
    <source>
        <dbReference type="Pfam" id="PF00441"/>
    </source>
</evidence>
<dbReference type="RefSeq" id="WP_011639830.1">
    <property type="nucleotide sequence ID" value="NC_008346.1"/>
</dbReference>
<gene>
    <name evidence="10" type="ordered locus">Swol_0384</name>
</gene>
<dbReference type="GO" id="GO:0016627">
    <property type="term" value="F:oxidoreductase activity, acting on the CH-CH group of donors"/>
    <property type="evidence" value="ECO:0007669"/>
    <property type="project" value="InterPro"/>
</dbReference>
<dbReference type="EMBL" id="CP000448">
    <property type="protein sequence ID" value="ABI67722.1"/>
    <property type="molecule type" value="Genomic_DNA"/>
</dbReference>
<comment type="similarity">
    <text evidence="2 6">Belongs to the acyl-CoA dehydrogenase family.</text>
</comment>
<evidence type="ECO:0000256" key="2">
    <source>
        <dbReference type="ARBA" id="ARBA00009347"/>
    </source>
</evidence>
<organism evidence="10 11">
    <name type="scientific">Syntrophomonas wolfei subsp. wolfei (strain DSM 2245B / Goettingen)</name>
    <dbReference type="NCBI Taxonomy" id="335541"/>
    <lineage>
        <taxon>Bacteria</taxon>
        <taxon>Bacillati</taxon>
        <taxon>Bacillota</taxon>
        <taxon>Clostridia</taxon>
        <taxon>Eubacteriales</taxon>
        <taxon>Syntrophomonadaceae</taxon>
        <taxon>Syntrophomonas</taxon>
    </lineage>
</organism>
<dbReference type="InterPro" id="IPR009100">
    <property type="entry name" value="AcylCoA_DH/oxidase_NM_dom_sf"/>
</dbReference>
<dbReference type="Gene3D" id="2.40.110.10">
    <property type="entry name" value="Butyryl-CoA Dehydrogenase, subunit A, domain 2"/>
    <property type="match status" value="1"/>
</dbReference>
<evidence type="ECO:0008006" key="12">
    <source>
        <dbReference type="Google" id="ProtNLM"/>
    </source>
</evidence>
<dbReference type="InterPro" id="IPR046373">
    <property type="entry name" value="Acyl-CoA_Oxase/DH_mid-dom_sf"/>
</dbReference>